<feature type="transmembrane region" description="Helical" evidence="7">
    <location>
        <begin position="769"/>
        <end position="791"/>
    </location>
</feature>
<keyword evidence="11" id="KW-1185">Reference proteome</keyword>
<keyword evidence="2" id="KW-0813">Transport</keyword>
<feature type="transmembrane region" description="Helical" evidence="7">
    <location>
        <begin position="505"/>
        <end position="533"/>
    </location>
</feature>
<dbReference type="Pfam" id="PF03105">
    <property type="entry name" value="SPX"/>
    <property type="match status" value="2"/>
</dbReference>
<feature type="transmembrane region" description="Helical" evidence="7">
    <location>
        <begin position="812"/>
        <end position="838"/>
    </location>
</feature>
<dbReference type="HOGENOM" id="CLU_005170_8_0_1"/>
<evidence type="ECO:0000256" key="3">
    <source>
        <dbReference type="ARBA" id="ARBA00022692"/>
    </source>
</evidence>
<dbReference type="GO" id="GO:0055085">
    <property type="term" value="P:transmembrane transport"/>
    <property type="evidence" value="ECO:0000318"/>
    <property type="project" value="GO_Central"/>
</dbReference>
<feature type="transmembrane region" description="Helical" evidence="7">
    <location>
        <begin position="545"/>
        <end position="567"/>
    </location>
</feature>
<dbReference type="Proteomes" id="UP000001744">
    <property type="component" value="Unassembled WGS sequence"/>
</dbReference>
<dbReference type="AlphaFoldDB" id="B6JXD2"/>
<dbReference type="GO" id="GO:0006817">
    <property type="term" value="P:phosphate ion transport"/>
    <property type="evidence" value="ECO:0000318"/>
    <property type="project" value="GO_Central"/>
</dbReference>
<evidence type="ECO:0000256" key="7">
    <source>
        <dbReference type="SAM" id="Phobius"/>
    </source>
</evidence>
<feature type="region of interest" description="Disordered" evidence="6">
    <location>
        <begin position="162"/>
        <end position="201"/>
    </location>
</feature>
<feature type="transmembrane region" description="Helical" evidence="7">
    <location>
        <begin position="588"/>
        <end position="612"/>
    </location>
</feature>
<dbReference type="PANTHER" id="PTHR10283">
    <property type="entry name" value="SOLUTE CARRIER FAMILY 13 MEMBER"/>
    <property type="match status" value="1"/>
</dbReference>
<dbReference type="VEuPathDB" id="FungiDB:SJAG_01059"/>
<evidence type="ECO:0000259" key="8">
    <source>
        <dbReference type="PROSITE" id="PS51382"/>
    </source>
</evidence>
<dbReference type="RefSeq" id="XP_002172326.1">
    <property type="nucleotide sequence ID" value="XM_002172290.2"/>
</dbReference>
<dbReference type="GO" id="GO:0005886">
    <property type="term" value="C:plasma membrane"/>
    <property type="evidence" value="ECO:0000318"/>
    <property type="project" value="GO_Central"/>
</dbReference>
<comment type="subcellular location">
    <subcellularLocation>
        <location evidence="1">Membrane</location>
        <topology evidence="1">Multi-pass membrane protein</topology>
    </subcellularLocation>
</comment>
<feature type="compositionally biased region" description="Polar residues" evidence="6">
    <location>
        <begin position="122"/>
        <end position="132"/>
    </location>
</feature>
<feature type="transmembrane region" description="Helical" evidence="7">
    <location>
        <begin position="684"/>
        <end position="703"/>
    </location>
</feature>
<protein>
    <submittedName>
        <fullName evidence="9">Membrane transporter</fullName>
    </submittedName>
</protein>
<feature type="transmembrane region" description="Helical" evidence="7">
    <location>
        <begin position="656"/>
        <end position="678"/>
    </location>
</feature>
<dbReference type="JaponicusDB" id="SJAG_01059">
    <property type="gene designation" value="plt1"/>
</dbReference>
<feature type="domain" description="SPX" evidence="8">
    <location>
        <begin position="1"/>
        <end position="267"/>
    </location>
</feature>
<evidence type="ECO:0000256" key="2">
    <source>
        <dbReference type="ARBA" id="ARBA00022448"/>
    </source>
</evidence>
<dbReference type="GO" id="GO:0006797">
    <property type="term" value="P:polyphosphate metabolic process"/>
    <property type="evidence" value="ECO:0000318"/>
    <property type="project" value="GO_Central"/>
</dbReference>
<dbReference type="eggNOG" id="KOG1281">
    <property type="taxonomic scope" value="Eukaryota"/>
</dbReference>
<dbReference type="InterPro" id="IPR004331">
    <property type="entry name" value="SPX_dom"/>
</dbReference>
<evidence type="ECO:0000256" key="6">
    <source>
        <dbReference type="SAM" id="MobiDB-lite"/>
    </source>
</evidence>
<feature type="region of interest" description="Disordered" evidence="6">
    <location>
        <begin position="108"/>
        <end position="138"/>
    </location>
</feature>
<keyword evidence="3 7" id="KW-0812">Transmembrane</keyword>
<feature type="transmembrane region" description="Helical" evidence="7">
    <location>
        <begin position="724"/>
        <end position="757"/>
    </location>
</feature>
<proteinExistence type="predicted"/>
<evidence type="ECO:0000313" key="9">
    <source>
        <dbReference type="EMBL" id="EEB06033.1"/>
    </source>
</evidence>
<dbReference type="GeneID" id="7048303"/>
<sequence>MKFSHSLKFNSVPEWAESYIAYSNLKKLIYTLEHEQIQRIQEAAPNEQTALLTRDIDEINDVFRTTLDKELERVVEFYSTKESEVFQEFDHTLRDFDKYQSEIQNQTVHEYHHKDARRPRRASTQTVRSQDLPSRMFAATDSPNLQIVGSVDDMNLPAVGLHNHTKRSARETLDEADEEEDDDDDDDDDDEDEDEENGNSHLLVVEEFPADLIAYEFFVSIKRRLIQVYVTLHDLISYVQLNHTGFSKILKKYDKTIGTELRPSYMATVDETRPFTTDSRDGLSDRINKIASLYAELCCQNDVLAALKKLRSYLREHVAWERNTVWREMIAMERRTEAAKMQNRGQLQATQVEEIKVPPVVLRTKLGTVFLPSWLLSKNAFLLLMFFSMFAALLYFPVIGNPETNNCLALLLLVSLMWATEVIPLFVTALLVPFLTVFLRILKDDDGSRLSGKDSARVIFASMWNPTIVLLLGGFTLAAALSKYHIAKRMATAILSRVGRKPRNVLLMNMFVAMGASMWISNVAAPVLCFSITQPVLRNLPPESNFAKVLILGIALASNIGGMASPIASPQNIVALQNMDPAPGWGQWFAVSLPVCTICVLGVWFLLAFVLFKQEHLVLAAVRQTRDKFTRTQSFIVGVTCVTIILWCLERRFDDVFGDMGVIALLPILVFFGTGLLTKEDFNNFLWTVIVLGMGGVALGKAVSSSGLLELIATEIGKQIQTMGTYTVLLVFSGLTIVVATFVSHMVAAMIVLPIIYEVGSRLEDPHPRLFVMAAGLMCSIAMALPTSGFPNMTAIMMENEVGERYLSVKDFLRAGIPATVLSFFVVVTVGALIMHILGF</sequence>
<gene>
    <name evidence="10" type="primary">plt1</name>
    <name evidence="9" type="ORF">SJAG_01059</name>
</gene>
<keyword evidence="4 7" id="KW-1133">Transmembrane helix</keyword>
<dbReference type="GO" id="GO:0005315">
    <property type="term" value="F:phosphate transmembrane transporter activity"/>
    <property type="evidence" value="ECO:0000318"/>
    <property type="project" value="GO_Central"/>
</dbReference>
<organism evidence="9 11">
    <name type="scientific">Schizosaccharomyces japonicus (strain yFS275 / FY16936)</name>
    <name type="common">Fission yeast</name>
    <dbReference type="NCBI Taxonomy" id="402676"/>
    <lineage>
        <taxon>Eukaryota</taxon>
        <taxon>Fungi</taxon>
        <taxon>Dikarya</taxon>
        <taxon>Ascomycota</taxon>
        <taxon>Taphrinomycotina</taxon>
        <taxon>Schizosaccharomycetes</taxon>
        <taxon>Schizosaccharomycetales</taxon>
        <taxon>Schizosaccharomycetaceae</taxon>
        <taxon>Schizosaccharomyces</taxon>
    </lineage>
</organism>
<evidence type="ECO:0000313" key="11">
    <source>
        <dbReference type="Proteomes" id="UP000001744"/>
    </source>
</evidence>
<feature type="transmembrane region" description="Helical" evidence="7">
    <location>
        <begin position="380"/>
        <end position="398"/>
    </location>
</feature>
<dbReference type="PANTHER" id="PTHR10283:SF92">
    <property type="entry name" value="LOW-AFFINITY PHOSPHATE TRANSPORTER PHO91"/>
    <property type="match status" value="1"/>
</dbReference>
<dbReference type="CDD" id="cd14478">
    <property type="entry name" value="SPX_PHO87_PHO90_like"/>
    <property type="match status" value="1"/>
</dbReference>
<reference evidence="9 11" key="1">
    <citation type="journal article" date="2011" name="Science">
        <title>Comparative functional genomics of the fission yeasts.</title>
        <authorList>
            <person name="Rhind N."/>
            <person name="Chen Z."/>
            <person name="Yassour M."/>
            <person name="Thompson D.A."/>
            <person name="Haas B.J."/>
            <person name="Habib N."/>
            <person name="Wapinski I."/>
            <person name="Roy S."/>
            <person name="Lin M.F."/>
            <person name="Heiman D.I."/>
            <person name="Young S.K."/>
            <person name="Furuya K."/>
            <person name="Guo Y."/>
            <person name="Pidoux A."/>
            <person name="Chen H.M."/>
            <person name="Robbertse B."/>
            <person name="Goldberg J.M."/>
            <person name="Aoki K."/>
            <person name="Bayne E.H."/>
            <person name="Berlin A.M."/>
            <person name="Desjardins C.A."/>
            <person name="Dobbs E."/>
            <person name="Dukaj L."/>
            <person name="Fan L."/>
            <person name="FitzGerald M.G."/>
            <person name="French C."/>
            <person name="Gujja S."/>
            <person name="Hansen K."/>
            <person name="Keifenheim D."/>
            <person name="Levin J.Z."/>
            <person name="Mosher R.A."/>
            <person name="Mueller C.A."/>
            <person name="Pfiffner J."/>
            <person name="Priest M."/>
            <person name="Russ C."/>
            <person name="Smialowska A."/>
            <person name="Swoboda P."/>
            <person name="Sykes S.M."/>
            <person name="Vaughn M."/>
            <person name="Vengrova S."/>
            <person name="Yoder R."/>
            <person name="Zeng Q."/>
            <person name="Allshire R."/>
            <person name="Baulcombe D."/>
            <person name="Birren B.W."/>
            <person name="Brown W."/>
            <person name="Ekwall K."/>
            <person name="Kellis M."/>
            <person name="Leatherwood J."/>
            <person name="Levin H."/>
            <person name="Margalit H."/>
            <person name="Martienssen R."/>
            <person name="Nieduszynski C.A."/>
            <person name="Spatafora J.W."/>
            <person name="Friedman N."/>
            <person name="Dalgaard J.Z."/>
            <person name="Baumann P."/>
            <person name="Niki H."/>
            <person name="Regev A."/>
            <person name="Nusbaum C."/>
        </authorList>
    </citation>
    <scope>NUCLEOTIDE SEQUENCE [LARGE SCALE GENOMIC DNA]</scope>
    <source>
        <strain evidence="11">yFS275 / FY16936</strain>
    </source>
</reference>
<evidence type="ECO:0000256" key="4">
    <source>
        <dbReference type="ARBA" id="ARBA00022989"/>
    </source>
</evidence>
<dbReference type="InterPro" id="IPR004680">
    <property type="entry name" value="Cit_transptr-like_dom"/>
</dbReference>
<evidence type="ECO:0000313" key="10">
    <source>
        <dbReference type="JaponicusDB" id="SJAG_01059"/>
    </source>
</evidence>
<dbReference type="STRING" id="402676.B6JXD2"/>
<dbReference type="OMA" id="GYGLMYI"/>
<accession>B6JXD2</accession>
<dbReference type="EMBL" id="KE651166">
    <property type="protein sequence ID" value="EEB06033.1"/>
    <property type="molecule type" value="Genomic_DNA"/>
</dbReference>
<dbReference type="Pfam" id="PF03600">
    <property type="entry name" value="CitMHS"/>
    <property type="match status" value="1"/>
</dbReference>
<feature type="transmembrane region" description="Helical" evidence="7">
    <location>
        <begin position="459"/>
        <end position="484"/>
    </location>
</feature>
<evidence type="ECO:0000256" key="5">
    <source>
        <dbReference type="ARBA" id="ARBA00023136"/>
    </source>
</evidence>
<feature type="transmembrane region" description="Helical" evidence="7">
    <location>
        <begin position="632"/>
        <end position="649"/>
    </location>
</feature>
<dbReference type="PROSITE" id="PS51382">
    <property type="entry name" value="SPX"/>
    <property type="match status" value="1"/>
</dbReference>
<evidence type="ECO:0000256" key="1">
    <source>
        <dbReference type="ARBA" id="ARBA00004141"/>
    </source>
</evidence>
<feature type="transmembrane region" description="Helical" evidence="7">
    <location>
        <begin position="410"/>
        <end position="439"/>
    </location>
</feature>
<keyword evidence="5 7" id="KW-0472">Membrane</keyword>
<name>B6JXD2_SCHJY</name>
<dbReference type="OrthoDB" id="10260443at2759"/>
<feature type="compositionally biased region" description="Acidic residues" evidence="6">
    <location>
        <begin position="174"/>
        <end position="197"/>
    </location>
</feature>
<dbReference type="CDD" id="cd01115">
    <property type="entry name" value="SLC13_permease"/>
    <property type="match status" value="1"/>
</dbReference>